<comment type="caution">
    <text evidence="14">The sequence shown here is derived from an EMBL/GenBank/DDBJ whole genome shotgun (WGS) entry which is preliminary data.</text>
</comment>
<proteinExistence type="inferred from homology"/>
<dbReference type="FunFam" id="3.20.20.70:FF:000096">
    <property type="entry name" value="Thiamine-phosphate synthase"/>
    <property type="match status" value="1"/>
</dbReference>
<comment type="similarity">
    <text evidence="9 10">Belongs to the thiamine-phosphate synthase family.</text>
</comment>
<evidence type="ECO:0000256" key="5">
    <source>
        <dbReference type="ARBA" id="ARBA00022977"/>
    </source>
</evidence>
<evidence type="ECO:0000256" key="9">
    <source>
        <dbReference type="HAMAP-Rule" id="MF_01327"/>
    </source>
</evidence>
<evidence type="ECO:0000256" key="1">
    <source>
        <dbReference type="ARBA" id="ARBA00005165"/>
    </source>
</evidence>
<gene>
    <name evidence="9" type="primary">thiE</name>
    <name evidence="14" type="ORF">IQ247_21135</name>
</gene>
<reference evidence="14" key="1">
    <citation type="submission" date="2020-10" db="EMBL/GenBank/DDBJ databases">
        <authorList>
            <person name="Castelo-Branco R."/>
            <person name="Eusebio N."/>
            <person name="Adriana R."/>
            <person name="Vieira A."/>
            <person name="Brugerolle De Fraissinette N."/>
            <person name="Rezende De Castro R."/>
            <person name="Schneider M.P."/>
            <person name="Vasconcelos V."/>
            <person name="Leao P.N."/>
        </authorList>
    </citation>
    <scope>NUCLEOTIDE SEQUENCE</scope>
    <source>
        <strain evidence="14">LEGE 06105</strain>
    </source>
</reference>
<evidence type="ECO:0000256" key="3">
    <source>
        <dbReference type="ARBA" id="ARBA00022723"/>
    </source>
</evidence>
<dbReference type="GO" id="GO:0009228">
    <property type="term" value="P:thiamine biosynthetic process"/>
    <property type="evidence" value="ECO:0007669"/>
    <property type="project" value="UniProtKB-KW"/>
</dbReference>
<comment type="cofactor">
    <cofactor evidence="9">
        <name>Mg(2+)</name>
        <dbReference type="ChEBI" id="CHEBI:18420"/>
    </cofactor>
    <text evidence="9">Binds 1 Mg(2+) ion per subunit.</text>
</comment>
<dbReference type="NCBIfam" id="TIGR00693">
    <property type="entry name" value="thiE"/>
    <property type="match status" value="1"/>
</dbReference>
<dbReference type="InterPro" id="IPR022998">
    <property type="entry name" value="ThiamineP_synth_TenI"/>
</dbReference>
<evidence type="ECO:0000256" key="2">
    <source>
        <dbReference type="ARBA" id="ARBA00022679"/>
    </source>
</evidence>
<keyword evidence="5 9" id="KW-0784">Thiamine biosynthesis</keyword>
<dbReference type="CDD" id="cd00564">
    <property type="entry name" value="TMP_TenI"/>
    <property type="match status" value="1"/>
</dbReference>
<dbReference type="AlphaFoldDB" id="A0A8J7F2S9"/>
<keyword evidence="2 9" id="KW-0808">Transferase</keyword>
<evidence type="ECO:0000256" key="10">
    <source>
        <dbReference type="RuleBase" id="RU003826"/>
    </source>
</evidence>
<feature type="binding site" evidence="9">
    <location>
        <begin position="290"/>
        <end position="292"/>
    </location>
    <ligand>
        <name>2-[(2R,5Z)-2-carboxy-4-methylthiazol-5(2H)-ylidene]ethyl phosphate</name>
        <dbReference type="ChEBI" id="CHEBI:62899"/>
    </ligand>
</feature>
<feature type="binding site" evidence="9">
    <location>
        <position position="320"/>
    </location>
    <ligand>
        <name>2-[(2R,5Z)-2-carboxy-4-methylthiazol-5(2H)-ylidene]ethyl phosphate</name>
        <dbReference type="ChEBI" id="CHEBI:62899"/>
    </ligand>
</feature>
<sequence length="376" mass="42391">MNQADCYDEDNNGVVVMVEPYSQKEQVQQVVLRILDANLDRTREGLRIIEEWCRFGLNNSDLTRECKHLRQEVGLWHTAELRAARNTPGDAGTELSHPQEEQRESVKSVLQANFCRVQEALRVIEEYGKLYSSGMGKAFKQIRYRVYTLESNLMGFTRYQQLLRSRLYLVTSPKENLLETVEAALKGGLTLVQYREKTASDTIRLEEARKLCQLCHAYDALFLVNDRIDLALAVDADGVHLGQQDMPISLARDLLGPHKLIGRSTTNSDEMQRAITEGADYVGVGPIYQTPTKEGKPAVGLQYINYAAKNCPIPWFAIGGIDPNNLNDVVGVGANRVAVVRSIMEAEQPTLVTQYFLSQLHRPQTVDSKLKLYDQS</sequence>
<evidence type="ECO:0000259" key="13">
    <source>
        <dbReference type="Pfam" id="PF17792"/>
    </source>
</evidence>
<dbReference type="EMBL" id="JADEWL010000087">
    <property type="protein sequence ID" value="MBE9215136.1"/>
    <property type="molecule type" value="Genomic_DNA"/>
</dbReference>
<feature type="binding site" evidence="9">
    <location>
        <position position="264"/>
    </location>
    <ligand>
        <name>4-amino-2-methyl-5-(diphosphooxymethyl)pyrimidine</name>
        <dbReference type="ChEBI" id="CHEBI:57841"/>
    </ligand>
</feature>
<feature type="domain" description="Thiamine phosphate synthase/TenI" evidence="12">
    <location>
        <begin position="167"/>
        <end position="343"/>
    </location>
</feature>
<evidence type="ECO:0000256" key="6">
    <source>
        <dbReference type="ARBA" id="ARBA00047334"/>
    </source>
</evidence>
<protein>
    <recommendedName>
        <fullName evidence="9">Thiamine-phosphate synthase</fullName>
        <shortName evidence="9">TP synthase</shortName>
        <shortName evidence="9">TPS</shortName>
        <ecNumber evidence="9">2.5.1.3</ecNumber>
    </recommendedName>
    <alternativeName>
        <fullName evidence="9">Thiamine-phosphate pyrophosphorylase</fullName>
        <shortName evidence="9">TMP pyrophosphorylase</shortName>
        <shortName evidence="9">TMP-PPase</shortName>
    </alternativeName>
</protein>
<dbReference type="PANTHER" id="PTHR20857:SF15">
    <property type="entry name" value="THIAMINE-PHOSPHATE SYNTHASE"/>
    <property type="match status" value="1"/>
</dbReference>
<organism evidence="14 15">
    <name type="scientific">Plectonema cf. radiosum LEGE 06105</name>
    <dbReference type="NCBI Taxonomy" id="945769"/>
    <lineage>
        <taxon>Bacteria</taxon>
        <taxon>Bacillati</taxon>
        <taxon>Cyanobacteriota</taxon>
        <taxon>Cyanophyceae</taxon>
        <taxon>Oscillatoriophycideae</taxon>
        <taxon>Oscillatoriales</taxon>
        <taxon>Microcoleaceae</taxon>
        <taxon>Plectonema</taxon>
    </lineage>
</organism>
<comment type="catalytic activity">
    <reaction evidence="8 9 10">
        <text>2-[(2R,5Z)-2-carboxy-4-methylthiazol-5(2H)-ylidene]ethyl phosphate + 4-amino-2-methyl-5-(diphosphooxymethyl)pyrimidine + 2 H(+) = thiamine phosphate + CO2 + diphosphate</text>
        <dbReference type="Rhea" id="RHEA:47844"/>
        <dbReference type="ChEBI" id="CHEBI:15378"/>
        <dbReference type="ChEBI" id="CHEBI:16526"/>
        <dbReference type="ChEBI" id="CHEBI:33019"/>
        <dbReference type="ChEBI" id="CHEBI:37575"/>
        <dbReference type="ChEBI" id="CHEBI:57841"/>
        <dbReference type="ChEBI" id="CHEBI:62899"/>
        <dbReference type="EC" id="2.5.1.3"/>
    </reaction>
</comment>
<comment type="pathway">
    <text evidence="1 9 11">Cofactor biosynthesis; thiamine diphosphate biosynthesis; thiamine phosphate from 4-amino-2-methyl-5-diphosphomethylpyrimidine and 4-methyl-5-(2-phosphoethyl)-thiazole: step 1/1.</text>
</comment>
<evidence type="ECO:0000256" key="4">
    <source>
        <dbReference type="ARBA" id="ARBA00022842"/>
    </source>
</evidence>
<evidence type="ECO:0000313" key="15">
    <source>
        <dbReference type="Proteomes" id="UP000620559"/>
    </source>
</evidence>
<feature type="region of interest" description="Thiamine-phosphate synthase" evidence="9">
    <location>
        <begin position="146"/>
        <end position="376"/>
    </location>
</feature>
<dbReference type="UniPathway" id="UPA00060">
    <property type="reaction ID" value="UER00141"/>
</dbReference>
<dbReference type="GO" id="GO:0005737">
    <property type="term" value="C:cytoplasm"/>
    <property type="evidence" value="ECO:0007669"/>
    <property type="project" value="TreeGrafter"/>
</dbReference>
<accession>A0A8J7F2S9</accession>
<dbReference type="PANTHER" id="PTHR20857">
    <property type="entry name" value="THIAMINE-PHOSPHATE PYROPHOSPHORYLASE"/>
    <property type="match status" value="1"/>
</dbReference>
<feature type="binding site" evidence="9">
    <location>
        <position position="226"/>
    </location>
    <ligand>
        <name>Mg(2+)</name>
        <dbReference type="ChEBI" id="CHEBI:18420"/>
    </ligand>
</feature>
<comment type="function">
    <text evidence="9">Condenses 4-methyl-5-(beta-hydroxyethyl)thiazole monophosphate (THZ-P) and 2-methyl-4-amino-5-hydroxymethyl pyrimidine pyrophosphate (HMP-PP) to form thiamine monophosphate (TMP).</text>
</comment>
<dbReference type="GO" id="GO:0004789">
    <property type="term" value="F:thiamine-phosphate diphosphorylase activity"/>
    <property type="evidence" value="ECO:0007669"/>
    <property type="project" value="UniProtKB-UniRule"/>
</dbReference>
<keyword evidence="4 9" id="KW-0460">Magnesium</keyword>
<comment type="catalytic activity">
    <reaction evidence="7 9 10">
        <text>2-(2-carboxy-4-methylthiazol-5-yl)ethyl phosphate + 4-amino-2-methyl-5-(diphosphooxymethyl)pyrimidine + 2 H(+) = thiamine phosphate + CO2 + diphosphate</text>
        <dbReference type="Rhea" id="RHEA:47848"/>
        <dbReference type="ChEBI" id="CHEBI:15378"/>
        <dbReference type="ChEBI" id="CHEBI:16526"/>
        <dbReference type="ChEBI" id="CHEBI:33019"/>
        <dbReference type="ChEBI" id="CHEBI:37575"/>
        <dbReference type="ChEBI" id="CHEBI:57841"/>
        <dbReference type="ChEBI" id="CHEBI:62890"/>
        <dbReference type="EC" id="2.5.1.3"/>
    </reaction>
</comment>
<name>A0A8J7F2S9_9CYAN</name>
<dbReference type="HAMAP" id="MF_01327">
    <property type="entry name" value="TMP_synthase_cyanobact"/>
    <property type="match status" value="1"/>
</dbReference>
<feature type="domain" description="ThiD2" evidence="13">
    <location>
        <begin position="33"/>
        <end position="151"/>
    </location>
</feature>
<evidence type="ECO:0000259" key="12">
    <source>
        <dbReference type="Pfam" id="PF02581"/>
    </source>
</evidence>
<dbReference type="Pfam" id="PF02581">
    <property type="entry name" value="TMP-TENI"/>
    <property type="match status" value="1"/>
</dbReference>
<dbReference type="InterPro" id="IPR034291">
    <property type="entry name" value="TMP_synthase"/>
</dbReference>
<evidence type="ECO:0000313" key="14">
    <source>
        <dbReference type="EMBL" id="MBE9215136.1"/>
    </source>
</evidence>
<dbReference type="InterPro" id="IPR016229">
    <property type="entry name" value="TMP_synthase_cyanobac_bac"/>
</dbReference>
<comment type="catalytic activity">
    <reaction evidence="6 9 10">
        <text>4-methyl-5-(2-phosphooxyethyl)-thiazole + 4-amino-2-methyl-5-(diphosphooxymethyl)pyrimidine + H(+) = thiamine phosphate + diphosphate</text>
        <dbReference type="Rhea" id="RHEA:22328"/>
        <dbReference type="ChEBI" id="CHEBI:15378"/>
        <dbReference type="ChEBI" id="CHEBI:33019"/>
        <dbReference type="ChEBI" id="CHEBI:37575"/>
        <dbReference type="ChEBI" id="CHEBI:57841"/>
        <dbReference type="ChEBI" id="CHEBI:58296"/>
        <dbReference type="EC" id="2.5.1.3"/>
    </reaction>
</comment>
<dbReference type="Proteomes" id="UP000620559">
    <property type="component" value="Unassembled WGS sequence"/>
</dbReference>
<feature type="binding site" evidence="9">
    <location>
        <position position="293"/>
    </location>
    <ligand>
        <name>4-amino-2-methyl-5-(diphosphooxymethyl)pyrimidine</name>
        <dbReference type="ChEBI" id="CHEBI:57841"/>
    </ligand>
</feature>
<feature type="region of interest" description="Unknown" evidence="9">
    <location>
        <begin position="1"/>
        <end position="145"/>
    </location>
</feature>
<keyword evidence="3 9" id="KW-0479">Metal-binding</keyword>
<dbReference type="InterPro" id="IPR036206">
    <property type="entry name" value="ThiamineP_synth_sf"/>
</dbReference>
<dbReference type="GO" id="GO:0009229">
    <property type="term" value="P:thiamine diphosphate biosynthetic process"/>
    <property type="evidence" value="ECO:0007669"/>
    <property type="project" value="UniProtKB-UniRule"/>
</dbReference>
<feature type="binding site" evidence="9">
    <location>
        <position position="245"/>
    </location>
    <ligand>
        <name>Mg(2+)</name>
        <dbReference type="ChEBI" id="CHEBI:18420"/>
    </ligand>
</feature>
<dbReference type="SUPFAM" id="SSF51391">
    <property type="entry name" value="Thiamin phosphate synthase"/>
    <property type="match status" value="1"/>
</dbReference>
<evidence type="ECO:0000256" key="7">
    <source>
        <dbReference type="ARBA" id="ARBA00047851"/>
    </source>
</evidence>
<evidence type="ECO:0000256" key="11">
    <source>
        <dbReference type="RuleBase" id="RU004253"/>
    </source>
</evidence>
<dbReference type="GO" id="GO:0000287">
    <property type="term" value="F:magnesium ion binding"/>
    <property type="evidence" value="ECO:0007669"/>
    <property type="project" value="UniProtKB-UniRule"/>
</dbReference>
<dbReference type="InterPro" id="IPR041397">
    <property type="entry name" value="ThiD2"/>
</dbReference>
<dbReference type="Gene3D" id="3.20.20.70">
    <property type="entry name" value="Aldolase class I"/>
    <property type="match status" value="1"/>
</dbReference>
<dbReference type="EC" id="2.5.1.3" evidence="9"/>
<keyword evidence="15" id="KW-1185">Reference proteome</keyword>
<feature type="binding site" evidence="9">
    <location>
        <begin position="193"/>
        <end position="197"/>
    </location>
    <ligand>
        <name>4-amino-2-methyl-5-(diphosphooxymethyl)pyrimidine</name>
        <dbReference type="ChEBI" id="CHEBI:57841"/>
    </ligand>
</feature>
<dbReference type="NCBIfam" id="NF002727">
    <property type="entry name" value="PRK02615.1"/>
    <property type="match status" value="1"/>
</dbReference>
<evidence type="ECO:0000256" key="8">
    <source>
        <dbReference type="ARBA" id="ARBA00047883"/>
    </source>
</evidence>
<dbReference type="HAMAP" id="MF_00097">
    <property type="entry name" value="TMP_synthase"/>
    <property type="match status" value="1"/>
</dbReference>
<dbReference type="Pfam" id="PF17792">
    <property type="entry name" value="ThiD2"/>
    <property type="match status" value="1"/>
</dbReference>
<dbReference type="PIRSF" id="PIRSF000512">
    <property type="entry name" value="TMP_PPase_Cyanobac_prd"/>
    <property type="match status" value="1"/>
</dbReference>
<feature type="binding site" evidence="9">
    <location>
        <position position="225"/>
    </location>
    <ligand>
        <name>4-amino-2-methyl-5-(diphosphooxymethyl)pyrimidine</name>
        <dbReference type="ChEBI" id="CHEBI:57841"/>
    </ligand>
</feature>
<dbReference type="InterPro" id="IPR013785">
    <property type="entry name" value="Aldolase_TIM"/>
</dbReference>